<dbReference type="Gene3D" id="3.10.450.50">
    <property type="match status" value="1"/>
</dbReference>
<protein>
    <submittedName>
        <fullName evidence="2">Nuclear transport factor 2 family protein</fullName>
    </submittedName>
</protein>
<reference evidence="2 3" key="1">
    <citation type="submission" date="2024-06" db="EMBL/GenBank/DDBJ databases">
        <title>The Natural Products Discovery Center: Release of the First 8490 Sequenced Strains for Exploring Actinobacteria Biosynthetic Diversity.</title>
        <authorList>
            <person name="Kalkreuter E."/>
            <person name="Kautsar S.A."/>
            <person name="Yang D."/>
            <person name="Bader C.D."/>
            <person name="Teijaro C.N."/>
            <person name="Fluegel L."/>
            <person name="Davis C.M."/>
            <person name="Simpson J.R."/>
            <person name="Lauterbach L."/>
            <person name="Steele A.D."/>
            <person name="Gui C."/>
            <person name="Meng S."/>
            <person name="Li G."/>
            <person name="Viehrig K."/>
            <person name="Ye F."/>
            <person name="Su P."/>
            <person name="Kiefer A.F."/>
            <person name="Nichols A."/>
            <person name="Cepeda A.J."/>
            <person name="Yan W."/>
            <person name="Fan B."/>
            <person name="Jiang Y."/>
            <person name="Adhikari A."/>
            <person name="Zheng C.-J."/>
            <person name="Schuster L."/>
            <person name="Cowan T.M."/>
            <person name="Smanski M.J."/>
            <person name="Chevrette M.G."/>
            <person name="De Carvalho L.P.S."/>
            <person name="Shen B."/>
        </authorList>
    </citation>
    <scope>NUCLEOTIDE SEQUENCE [LARGE SCALE GENOMIC DNA]</scope>
    <source>
        <strain evidence="2 3">NPDC046838</strain>
    </source>
</reference>
<gene>
    <name evidence="2" type="ORF">ABZ921_36515</name>
</gene>
<evidence type="ECO:0000259" key="1">
    <source>
        <dbReference type="Pfam" id="PF12680"/>
    </source>
</evidence>
<evidence type="ECO:0000313" key="2">
    <source>
        <dbReference type="EMBL" id="MEU6826148.1"/>
    </source>
</evidence>
<proteinExistence type="predicted"/>
<keyword evidence="3" id="KW-1185">Reference proteome</keyword>
<dbReference type="InterPro" id="IPR037401">
    <property type="entry name" value="SnoaL-like"/>
</dbReference>
<name>A0ABV3BYR0_9ACTN</name>
<dbReference type="InterPro" id="IPR032710">
    <property type="entry name" value="NTF2-like_dom_sf"/>
</dbReference>
<organism evidence="2 3">
    <name type="scientific">Streptomyces atriruber</name>
    <dbReference type="NCBI Taxonomy" id="545121"/>
    <lineage>
        <taxon>Bacteria</taxon>
        <taxon>Bacillati</taxon>
        <taxon>Actinomycetota</taxon>
        <taxon>Actinomycetes</taxon>
        <taxon>Kitasatosporales</taxon>
        <taxon>Streptomycetaceae</taxon>
        <taxon>Streptomyces</taxon>
    </lineage>
</organism>
<dbReference type="Proteomes" id="UP001551176">
    <property type="component" value="Unassembled WGS sequence"/>
</dbReference>
<dbReference type="EMBL" id="JBEYXV010000024">
    <property type="protein sequence ID" value="MEU6826148.1"/>
    <property type="molecule type" value="Genomic_DNA"/>
</dbReference>
<evidence type="ECO:0000313" key="3">
    <source>
        <dbReference type="Proteomes" id="UP001551176"/>
    </source>
</evidence>
<sequence length="130" mass="13955">MSKHKAIVERYRDGVLSGDPEQVLSLVTDDVVWESLGQVRVQGKDALRGVVQNKDGVAAQGVVQRPEITVDRLIEEGDTVVATGRAALPLPTGAKAEFLFCDVFTFVGDAISHLESYKVSLTPPPQAPQG</sequence>
<dbReference type="Pfam" id="PF12680">
    <property type="entry name" value="SnoaL_2"/>
    <property type="match status" value="1"/>
</dbReference>
<dbReference type="SUPFAM" id="SSF54427">
    <property type="entry name" value="NTF2-like"/>
    <property type="match status" value="1"/>
</dbReference>
<comment type="caution">
    <text evidence="2">The sequence shown here is derived from an EMBL/GenBank/DDBJ whole genome shotgun (WGS) entry which is preliminary data.</text>
</comment>
<feature type="domain" description="SnoaL-like" evidence="1">
    <location>
        <begin position="8"/>
        <end position="112"/>
    </location>
</feature>
<accession>A0ABV3BYR0</accession>
<dbReference type="RefSeq" id="WP_359357145.1">
    <property type="nucleotide sequence ID" value="NZ_JBEYXV010000024.1"/>
</dbReference>